<dbReference type="AlphaFoldDB" id="A0A7K0CCD9"/>
<reference evidence="1 2" key="1">
    <citation type="submission" date="2019-10" db="EMBL/GenBank/DDBJ databases">
        <title>Streptomyces smaragdinus sp. nov. and Streptomyces fabii sp. nov., isolated from the gut of fungus growing-termite Macrotermes natalensis.</title>
        <authorList>
            <person name="Schwitalla J."/>
            <person name="Benndorf R."/>
            <person name="Martin K."/>
            <person name="De Beer W."/>
            <person name="Kaster A.-K."/>
            <person name="Vollmers J."/>
            <person name="Poulsen M."/>
            <person name="Beemelmanns C."/>
        </authorList>
    </citation>
    <scope>NUCLEOTIDE SEQUENCE [LARGE SCALE GENOMIC DNA]</scope>
    <source>
        <strain evidence="1 2">RB5</strain>
    </source>
</reference>
<keyword evidence="2" id="KW-1185">Reference proteome</keyword>
<organism evidence="1 2">
    <name type="scientific">Streptomyces smaragdinus</name>
    <dbReference type="NCBI Taxonomy" id="2585196"/>
    <lineage>
        <taxon>Bacteria</taxon>
        <taxon>Bacillati</taxon>
        <taxon>Actinomycetota</taxon>
        <taxon>Actinomycetes</taxon>
        <taxon>Kitasatosporales</taxon>
        <taxon>Streptomycetaceae</taxon>
        <taxon>Streptomyces</taxon>
    </lineage>
</organism>
<dbReference type="EMBL" id="WEGJ01000003">
    <property type="protein sequence ID" value="MQY11110.1"/>
    <property type="molecule type" value="Genomic_DNA"/>
</dbReference>
<evidence type="ECO:0000313" key="2">
    <source>
        <dbReference type="Proteomes" id="UP000466345"/>
    </source>
</evidence>
<dbReference type="RefSeq" id="WP_153450445.1">
    <property type="nucleotide sequence ID" value="NZ_WEGJ01000003.1"/>
</dbReference>
<name>A0A7K0CCD9_9ACTN</name>
<dbReference type="Proteomes" id="UP000466345">
    <property type="component" value="Unassembled WGS sequence"/>
</dbReference>
<protein>
    <submittedName>
        <fullName evidence="1">Uncharacterized protein</fullName>
    </submittedName>
</protein>
<gene>
    <name evidence="1" type="ORF">SRB5_12240</name>
</gene>
<accession>A0A7K0CCD9</accession>
<sequence length="334" mass="36243">MRAPGAEPGRPELLCGEVRTALLHSYDPVPHSSAAQLLKLRGDAPVLLSERPNLHARSPEVLTGVDCVLPSVSGARTRCVGTVRARACVNDGRVLQAAGYFGVAVAQGGERRQWSHYLARPGTVETFGRLRHDDIVRGFLGTGQTAAGVLDAGATAERLLTRVTAHPALDGNRRVPFKSRRTRLRWTARAAPDGEAVIEGFTLAEGGLRTLALRLPASTLAAPGVVAAFCEDIAQHDWLLTNLVHLVERGRLGSADRARAVRSLSPAIDQLLHLWMPGARVAKELSPLWDVLEGEPGFSRQWQTLVQRIRDQLALHTISLLHAERVPAEHMTTH</sequence>
<dbReference type="OrthoDB" id="3210171at2"/>
<dbReference type="NCBIfam" id="NF040565">
    <property type="entry name" value="SCO2521_fam"/>
    <property type="match status" value="1"/>
</dbReference>
<proteinExistence type="predicted"/>
<evidence type="ECO:0000313" key="1">
    <source>
        <dbReference type="EMBL" id="MQY11110.1"/>
    </source>
</evidence>
<dbReference type="InterPro" id="IPR049749">
    <property type="entry name" value="SCO2521-like"/>
</dbReference>
<comment type="caution">
    <text evidence="1">The sequence shown here is derived from an EMBL/GenBank/DDBJ whole genome shotgun (WGS) entry which is preliminary data.</text>
</comment>